<keyword evidence="3" id="KW-1185">Reference proteome</keyword>
<gene>
    <name evidence="2" type="primary">27</name>
    <name evidence="2" type="ORF">SEA_MATTEO_27</name>
</gene>
<dbReference type="GeneID" id="77929293"/>
<keyword evidence="1" id="KW-1133">Transmembrane helix</keyword>
<feature type="transmembrane region" description="Helical" evidence="1">
    <location>
        <begin position="81"/>
        <end position="99"/>
    </location>
</feature>
<feature type="transmembrane region" description="Helical" evidence="1">
    <location>
        <begin position="105"/>
        <end position="127"/>
    </location>
</feature>
<name>A0A7L7SP74_9CAUD</name>
<sequence length="143" mass="15672">MLETILVFVAAVAVPFITILGTWVKSMIDRRDRRATISAELDILAKLDPESDAAQKLTSSIDRQILELIDPPKGWTTQTSAWVITATTLTAVCVVVVLAQFPVSYAIAFTVGSALYAVVIPIGLLAVRRARERHAWEASRVRP</sequence>
<keyword evidence="1" id="KW-0472">Membrane</keyword>
<reference evidence="2 3" key="1">
    <citation type="submission" date="2020-07" db="EMBL/GenBank/DDBJ databases">
        <authorList>
            <person name="McAllister N."/>
            <person name="Young J."/>
            <person name="Gollmer S."/>
            <person name="Akhtar Z.M."/>
            <person name="Amr M."/>
            <person name="Desai R.P."/>
            <person name="Lewis C.M."/>
            <person name="Oday Z.S."/>
            <person name="Robertson L.A."/>
            <person name="Yannam M.R."/>
            <person name="Butela K.A."/>
            <person name="Garlena R.A."/>
            <person name="Russell D.A."/>
            <person name="Pope W.H."/>
            <person name="Jacobs-Sera D."/>
            <person name="Hatfull G.F."/>
        </authorList>
    </citation>
    <scope>NUCLEOTIDE SEQUENCE [LARGE SCALE GENOMIC DNA]</scope>
</reference>
<dbReference type="KEGG" id="vg:77929293"/>
<keyword evidence="1" id="KW-0812">Transmembrane</keyword>
<feature type="transmembrane region" description="Helical" evidence="1">
    <location>
        <begin position="6"/>
        <end position="24"/>
    </location>
</feature>
<protein>
    <submittedName>
        <fullName evidence="2">Membrane protein</fullName>
    </submittedName>
</protein>
<proteinExistence type="predicted"/>
<evidence type="ECO:0000313" key="3">
    <source>
        <dbReference type="Proteomes" id="UP000516550"/>
    </source>
</evidence>
<dbReference type="Proteomes" id="UP000516550">
    <property type="component" value="Genome"/>
</dbReference>
<dbReference type="RefSeq" id="YP_010653458.1">
    <property type="nucleotide sequence ID" value="NC_070798.1"/>
</dbReference>
<accession>A0A7L7SP74</accession>
<organism evidence="2 3">
    <name type="scientific">Gordonia phage Matteo</name>
    <dbReference type="NCBI Taxonomy" id="2759392"/>
    <lineage>
        <taxon>Viruses</taxon>
        <taxon>Duplodnaviria</taxon>
        <taxon>Heunggongvirae</taxon>
        <taxon>Uroviricota</taxon>
        <taxon>Caudoviricetes</taxon>
        <taxon>Attisvirus</taxon>
        <taxon>Attisvirus matteo</taxon>
    </lineage>
</organism>
<evidence type="ECO:0000256" key="1">
    <source>
        <dbReference type="SAM" id="Phobius"/>
    </source>
</evidence>
<dbReference type="EMBL" id="MT771342">
    <property type="protein sequence ID" value="QOC55957.1"/>
    <property type="molecule type" value="Genomic_DNA"/>
</dbReference>
<evidence type="ECO:0000313" key="2">
    <source>
        <dbReference type="EMBL" id="QOC55957.1"/>
    </source>
</evidence>